<protein>
    <submittedName>
        <fullName evidence="7">NdhS_1 protein</fullName>
        <ecNumber evidence="7">1.17.1.5</ecNumber>
    </submittedName>
</protein>
<dbReference type="GO" id="GO:0050138">
    <property type="term" value="F:nicotinate dehydrogenase activity"/>
    <property type="evidence" value="ECO:0007669"/>
    <property type="project" value="UniProtKB-EC"/>
</dbReference>
<keyword evidence="3 7" id="KW-0560">Oxidoreductase</keyword>
<dbReference type="PANTHER" id="PTHR45331">
    <property type="entry name" value="OXIDOREDUCTASE, IRON-SULPHUR BINDING SUBUNIT-RELATED-RELATED"/>
    <property type="match status" value="1"/>
</dbReference>
<dbReference type="PROSITE" id="PS51085">
    <property type="entry name" value="2FE2S_FER_2"/>
    <property type="match status" value="1"/>
</dbReference>
<keyword evidence="2" id="KW-0479">Metal-binding</keyword>
<evidence type="ECO:0000256" key="5">
    <source>
        <dbReference type="ARBA" id="ARBA00023014"/>
    </source>
</evidence>
<reference evidence="7 8" key="1">
    <citation type="submission" date="2015-02" db="EMBL/GenBank/DDBJ databases">
        <title>Genome Sequence of Jannaschia aquimarina DSM28248, a member of the Roseobacter clade.</title>
        <authorList>
            <person name="Voget S."/>
            <person name="Daniel R."/>
        </authorList>
    </citation>
    <scope>NUCLEOTIDE SEQUENCE [LARGE SCALE GENOMIC DNA]</scope>
    <source>
        <strain evidence="7 8">GSW-M26</strain>
    </source>
</reference>
<dbReference type="InterPro" id="IPR019546">
    <property type="entry name" value="TAT_signal_bac_arc"/>
</dbReference>
<dbReference type="InterPro" id="IPR001041">
    <property type="entry name" value="2Fe-2S_ferredoxin-type"/>
</dbReference>
<dbReference type="Gene3D" id="1.10.150.120">
    <property type="entry name" value="[2Fe-2S]-binding domain"/>
    <property type="match status" value="1"/>
</dbReference>
<keyword evidence="1" id="KW-0001">2Fe-2S</keyword>
<dbReference type="SUPFAM" id="SSF54292">
    <property type="entry name" value="2Fe-2S ferredoxin-like"/>
    <property type="match status" value="1"/>
</dbReference>
<keyword evidence="5" id="KW-0411">Iron-sulfur</keyword>
<evidence type="ECO:0000313" key="7">
    <source>
        <dbReference type="EMBL" id="KIT18210.1"/>
    </source>
</evidence>
<dbReference type="EMBL" id="JYFE01000001">
    <property type="protein sequence ID" value="KIT18210.1"/>
    <property type="molecule type" value="Genomic_DNA"/>
</dbReference>
<dbReference type="EC" id="1.17.1.5" evidence="7"/>
<dbReference type="OrthoDB" id="9792018at2"/>
<evidence type="ECO:0000256" key="1">
    <source>
        <dbReference type="ARBA" id="ARBA00022714"/>
    </source>
</evidence>
<evidence type="ECO:0000256" key="2">
    <source>
        <dbReference type="ARBA" id="ARBA00022723"/>
    </source>
</evidence>
<gene>
    <name evidence="7" type="primary">ndhS_1</name>
    <name evidence="7" type="ORF">jaqu_00100</name>
</gene>
<dbReference type="PROSITE" id="PS51318">
    <property type="entry name" value="TAT"/>
    <property type="match status" value="1"/>
</dbReference>
<dbReference type="SUPFAM" id="SSF47741">
    <property type="entry name" value="CO dehydrogenase ISP C-domain like"/>
    <property type="match status" value="1"/>
</dbReference>
<evidence type="ECO:0000259" key="6">
    <source>
        <dbReference type="PROSITE" id="PS51085"/>
    </source>
</evidence>
<dbReference type="NCBIfam" id="TIGR01409">
    <property type="entry name" value="TAT_signal_seq"/>
    <property type="match status" value="1"/>
</dbReference>
<organism evidence="7 8">
    <name type="scientific">Jannaschia aquimarina</name>
    <dbReference type="NCBI Taxonomy" id="935700"/>
    <lineage>
        <taxon>Bacteria</taxon>
        <taxon>Pseudomonadati</taxon>
        <taxon>Pseudomonadota</taxon>
        <taxon>Alphaproteobacteria</taxon>
        <taxon>Rhodobacterales</taxon>
        <taxon>Roseobacteraceae</taxon>
        <taxon>Jannaschia</taxon>
    </lineage>
</organism>
<accession>A0A0D1ERG8</accession>
<dbReference type="InterPro" id="IPR012675">
    <property type="entry name" value="Beta-grasp_dom_sf"/>
</dbReference>
<comment type="caution">
    <text evidence="7">The sequence shown here is derived from an EMBL/GenBank/DDBJ whole genome shotgun (WGS) entry which is preliminary data.</text>
</comment>
<proteinExistence type="predicted"/>
<dbReference type="AlphaFoldDB" id="A0A0D1ERG8"/>
<dbReference type="InterPro" id="IPR036884">
    <property type="entry name" value="2Fe-2S-bd_dom_sf"/>
</dbReference>
<evidence type="ECO:0000256" key="4">
    <source>
        <dbReference type="ARBA" id="ARBA00023004"/>
    </source>
</evidence>
<dbReference type="InterPro" id="IPR002888">
    <property type="entry name" value="2Fe-2S-bd"/>
</dbReference>
<dbReference type="Proteomes" id="UP000032232">
    <property type="component" value="Unassembled WGS sequence"/>
</dbReference>
<name>A0A0D1ERG8_9RHOB</name>
<dbReference type="FunFam" id="3.10.20.30:FF:000020">
    <property type="entry name" value="Xanthine dehydrogenase iron-sulfur subunit"/>
    <property type="match status" value="1"/>
</dbReference>
<feature type="domain" description="2Fe-2S ferredoxin-type" evidence="6">
    <location>
        <begin position="51"/>
        <end position="127"/>
    </location>
</feature>
<dbReference type="Gene3D" id="3.10.20.30">
    <property type="match status" value="1"/>
</dbReference>
<dbReference type="GO" id="GO:0046872">
    <property type="term" value="F:metal ion binding"/>
    <property type="evidence" value="ECO:0007669"/>
    <property type="project" value="UniProtKB-KW"/>
</dbReference>
<dbReference type="RefSeq" id="WP_043916877.1">
    <property type="nucleotide sequence ID" value="NZ_FZPF01000002.1"/>
</dbReference>
<dbReference type="FunFam" id="1.10.150.120:FF:000003">
    <property type="entry name" value="Carbon monoxide dehydrogenase, small subunit"/>
    <property type="match status" value="1"/>
</dbReference>
<dbReference type="PROSITE" id="PS00197">
    <property type="entry name" value="2FE2S_FER_1"/>
    <property type="match status" value="1"/>
</dbReference>
<evidence type="ECO:0000313" key="8">
    <source>
        <dbReference type="Proteomes" id="UP000032232"/>
    </source>
</evidence>
<dbReference type="GO" id="GO:0051537">
    <property type="term" value="F:2 iron, 2 sulfur cluster binding"/>
    <property type="evidence" value="ECO:0007669"/>
    <property type="project" value="UniProtKB-KW"/>
</dbReference>
<dbReference type="InterPro" id="IPR052914">
    <property type="entry name" value="Aldehyde_Oxdr_Iron-Sulfur"/>
</dbReference>
<dbReference type="STRING" id="935700.jaqu_00100"/>
<dbReference type="Pfam" id="PF00111">
    <property type="entry name" value="Fer2"/>
    <property type="match status" value="1"/>
</dbReference>
<dbReference type="CDD" id="cd00207">
    <property type="entry name" value="fer2"/>
    <property type="match status" value="1"/>
</dbReference>
<dbReference type="InterPro" id="IPR006058">
    <property type="entry name" value="2Fe2S_fd_BS"/>
</dbReference>
<dbReference type="Pfam" id="PF01799">
    <property type="entry name" value="Fer2_2"/>
    <property type="match status" value="1"/>
</dbReference>
<keyword evidence="4" id="KW-0408">Iron</keyword>
<dbReference type="GO" id="GO:0016903">
    <property type="term" value="F:oxidoreductase activity, acting on the aldehyde or oxo group of donors"/>
    <property type="evidence" value="ECO:0007669"/>
    <property type="project" value="TreeGrafter"/>
</dbReference>
<dbReference type="PANTHER" id="PTHR45331:SF2">
    <property type="entry name" value="OXIDOREDUCTASE WITH IRON-SULFUR SUBUNIT"/>
    <property type="match status" value="1"/>
</dbReference>
<keyword evidence="8" id="KW-1185">Reference proteome</keyword>
<dbReference type="InterPro" id="IPR006311">
    <property type="entry name" value="TAT_signal"/>
</dbReference>
<dbReference type="PATRIC" id="fig|935700.4.peg.11"/>
<sequence length="237" mass="24199">MDDGTERTEFAPSRRGFLTGTAATAGGLAASFHAGEVEAQVAERPAPGALVDVTFTLNGEARTLAVDPRRTALDLLREGEGLTGTKVGCRHGQCGACMIHVNGAPVLGCLTLAAQLEGAEVVTIEGLAGQAEAAGIATEEGLHPVQAAFIENDAFQCGYCTPGQIMSAVVVIAEGHASSEDEVREYMSGNLCRCAAYPQIAAAVMQAASEMGATAEGGGARQDLHLGVPAPFAEDEA</sequence>
<dbReference type="InterPro" id="IPR036010">
    <property type="entry name" value="2Fe-2S_ferredoxin-like_sf"/>
</dbReference>
<evidence type="ECO:0000256" key="3">
    <source>
        <dbReference type="ARBA" id="ARBA00023002"/>
    </source>
</evidence>